<dbReference type="PROSITE" id="PS51679">
    <property type="entry name" value="SAM_MT_C5"/>
    <property type="match status" value="1"/>
</dbReference>
<feature type="region of interest" description="Disordered" evidence="7">
    <location>
        <begin position="263"/>
        <end position="286"/>
    </location>
</feature>
<dbReference type="InterPro" id="IPR001525">
    <property type="entry name" value="C5_MeTfrase"/>
</dbReference>
<dbReference type="InterPro" id="IPR029063">
    <property type="entry name" value="SAM-dependent_MTases_sf"/>
</dbReference>
<dbReference type="RefSeq" id="WP_193925604.1">
    <property type="nucleotide sequence ID" value="NZ_JADEWL010000206.1"/>
</dbReference>
<gene>
    <name evidence="8" type="ORF">IQ247_29845</name>
</gene>
<proteinExistence type="inferred from homology"/>
<feature type="active site" evidence="6">
    <location>
        <position position="93"/>
    </location>
</feature>
<evidence type="ECO:0000256" key="2">
    <source>
        <dbReference type="ARBA" id="ARBA00022603"/>
    </source>
</evidence>
<dbReference type="GO" id="GO:0003886">
    <property type="term" value="F:DNA (cytosine-5-)-methyltransferase activity"/>
    <property type="evidence" value="ECO:0007669"/>
    <property type="project" value="UniProtKB-EC"/>
</dbReference>
<evidence type="ECO:0000256" key="5">
    <source>
        <dbReference type="ARBA" id="ARBA00022747"/>
    </source>
</evidence>
<dbReference type="GO" id="GO:0009307">
    <property type="term" value="P:DNA restriction-modification system"/>
    <property type="evidence" value="ECO:0007669"/>
    <property type="project" value="UniProtKB-KW"/>
</dbReference>
<comment type="similarity">
    <text evidence="6">Belongs to the class I-like SAM-binding methyltransferase superfamily. C5-methyltransferase family.</text>
</comment>
<dbReference type="InterPro" id="IPR018117">
    <property type="entry name" value="C5_DNA_meth_AS"/>
</dbReference>
<evidence type="ECO:0000256" key="1">
    <source>
        <dbReference type="ARBA" id="ARBA00011975"/>
    </source>
</evidence>
<dbReference type="PROSITE" id="PS00094">
    <property type="entry name" value="C5_MTASE_1"/>
    <property type="match status" value="1"/>
</dbReference>
<comment type="caution">
    <text evidence="8">The sequence shown here is derived from an EMBL/GenBank/DDBJ whole genome shotgun (WGS) entry which is preliminary data.</text>
</comment>
<keyword evidence="2 6" id="KW-0489">Methyltransferase</keyword>
<reference evidence="8" key="1">
    <citation type="submission" date="2020-10" db="EMBL/GenBank/DDBJ databases">
        <authorList>
            <person name="Castelo-Branco R."/>
            <person name="Eusebio N."/>
            <person name="Adriana R."/>
            <person name="Vieira A."/>
            <person name="Brugerolle De Fraissinette N."/>
            <person name="Rezende De Castro R."/>
            <person name="Schneider M.P."/>
            <person name="Vasconcelos V."/>
            <person name="Leao P.N."/>
        </authorList>
    </citation>
    <scope>NUCLEOTIDE SEQUENCE</scope>
    <source>
        <strain evidence="8">LEGE 06105</strain>
    </source>
</reference>
<protein>
    <recommendedName>
        <fullName evidence="1">DNA (cytosine-5-)-methyltransferase</fullName>
        <ecNumber evidence="1">2.1.1.37</ecNumber>
    </recommendedName>
</protein>
<dbReference type="GO" id="GO:0032259">
    <property type="term" value="P:methylation"/>
    <property type="evidence" value="ECO:0007669"/>
    <property type="project" value="UniProtKB-KW"/>
</dbReference>
<dbReference type="EC" id="2.1.1.37" evidence="1"/>
<dbReference type="SUPFAM" id="SSF53335">
    <property type="entry name" value="S-adenosyl-L-methionine-dependent methyltransferases"/>
    <property type="match status" value="1"/>
</dbReference>
<keyword evidence="4 6" id="KW-0949">S-adenosyl-L-methionine</keyword>
<dbReference type="PANTHER" id="PTHR46098:SF1">
    <property type="entry name" value="TRNA (CYTOSINE(38)-C(5))-METHYLTRANSFERASE"/>
    <property type="match status" value="1"/>
</dbReference>
<dbReference type="Gene3D" id="3.40.50.150">
    <property type="entry name" value="Vaccinia Virus protein VP39"/>
    <property type="match status" value="1"/>
</dbReference>
<name>A0A8J7K884_9CYAN</name>
<dbReference type="InterPro" id="IPR050750">
    <property type="entry name" value="C5-MTase"/>
</dbReference>
<feature type="compositionally biased region" description="Polar residues" evidence="7">
    <location>
        <begin position="264"/>
        <end position="275"/>
    </location>
</feature>
<dbReference type="Pfam" id="PF00145">
    <property type="entry name" value="DNA_methylase"/>
    <property type="match status" value="1"/>
</dbReference>
<evidence type="ECO:0000256" key="6">
    <source>
        <dbReference type="PROSITE-ProRule" id="PRU01016"/>
    </source>
</evidence>
<sequence length="286" mass="31660">MAAMGRKLRQLDLCSGVGAGFPLAGLQLGGFKLIGFSEIDEYCSDLLAAALRYRLSSLYPGVHNYGCIKSLAFEGGWGLKPGEIEIITGSPPCQPFSIQGKRLAAADERNCFPALLRIVENYKPKYLCIENVRGLLNCPSNPGSDKSYFGYVLKELYRCGYDAEWLCVSSGHFASPFDRGRLLLVARSHGIIYKREPSPWTEQVREFFEKERADQERRSVKPGYPLSVVRNPGDLARPLGIPNRNSAIRKQRSAAGNLLDSRIAASTPNSSSSHNIRCDKPSAWLR</sequence>
<evidence type="ECO:0000313" key="9">
    <source>
        <dbReference type="Proteomes" id="UP000620559"/>
    </source>
</evidence>
<keyword evidence="3 6" id="KW-0808">Transferase</keyword>
<evidence type="ECO:0000256" key="4">
    <source>
        <dbReference type="ARBA" id="ARBA00022691"/>
    </source>
</evidence>
<accession>A0A8J7K884</accession>
<evidence type="ECO:0000256" key="3">
    <source>
        <dbReference type="ARBA" id="ARBA00022679"/>
    </source>
</evidence>
<evidence type="ECO:0000256" key="7">
    <source>
        <dbReference type="SAM" id="MobiDB-lite"/>
    </source>
</evidence>
<organism evidence="8 9">
    <name type="scientific">Plectonema cf. radiosum LEGE 06105</name>
    <dbReference type="NCBI Taxonomy" id="945769"/>
    <lineage>
        <taxon>Bacteria</taxon>
        <taxon>Bacillati</taxon>
        <taxon>Cyanobacteriota</taxon>
        <taxon>Cyanophyceae</taxon>
        <taxon>Oscillatoriophycideae</taxon>
        <taxon>Oscillatoriales</taxon>
        <taxon>Microcoleaceae</taxon>
        <taxon>Plectonema</taxon>
    </lineage>
</organism>
<evidence type="ECO:0000313" key="8">
    <source>
        <dbReference type="EMBL" id="MBE9216807.1"/>
    </source>
</evidence>
<keyword evidence="5" id="KW-0680">Restriction system</keyword>
<dbReference type="EMBL" id="JADEWL010000206">
    <property type="protein sequence ID" value="MBE9216807.1"/>
    <property type="molecule type" value="Genomic_DNA"/>
</dbReference>
<dbReference type="Proteomes" id="UP000620559">
    <property type="component" value="Unassembled WGS sequence"/>
</dbReference>
<keyword evidence="9" id="KW-1185">Reference proteome</keyword>
<dbReference type="AlphaFoldDB" id="A0A8J7K884"/>
<dbReference type="PANTHER" id="PTHR46098">
    <property type="entry name" value="TRNA (CYTOSINE(38)-C(5))-METHYLTRANSFERASE"/>
    <property type="match status" value="1"/>
</dbReference>